<dbReference type="Proteomes" id="UP000800039">
    <property type="component" value="Unassembled WGS sequence"/>
</dbReference>
<dbReference type="GeneID" id="63849094"/>
<proteinExistence type="predicted"/>
<gene>
    <name evidence="1" type="ORF">K460DRAFT_355009</name>
</gene>
<dbReference type="AlphaFoldDB" id="A0A9P4GGJ5"/>
<name>A0A9P4GGJ5_9PLEO</name>
<sequence length="159" mass="17515">MSALLAHTKATASPLERELLQRVQRGLDSHWKVTEKTAVGCTFGDVYSLYGWHCNGILATTRAWDQGGPDTVALLQPFQLPRLKAISMLRCLIDKASEGIFTSERAGTTPGRNRSSRRVHSSYDSLCITASVTYTFIELIGWAAGFLISPEDFHVKGTL</sequence>
<protein>
    <submittedName>
        <fullName evidence="1">Uncharacterized protein</fullName>
    </submittedName>
</protein>
<organism evidence="1 2">
    <name type="scientific">Cucurbitaria berberidis CBS 394.84</name>
    <dbReference type="NCBI Taxonomy" id="1168544"/>
    <lineage>
        <taxon>Eukaryota</taxon>
        <taxon>Fungi</taxon>
        <taxon>Dikarya</taxon>
        <taxon>Ascomycota</taxon>
        <taxon>Pezizomycotina</taxon>
        <taxon>Dothideomycetes</taxon>
        <taxon>Pleosporomycetidae</taxon>
        <taxon>Pleosporales</taxon>
        <taxon>Pleosporineae</taxon>
        <taxon>Cucurbitariaceae</taxon>
        <taxon>Cucurbitaria</taxon>
    </lineage>
</organism>
<evidence type="ECO:0000313" key="1">
    <source>
        <dbReference type="EMBL" id="KAF1845160.1"/>
    </source>
</evidence>
<dbReference type="RefSeq" id="XP_040787723.1">
    <property type="nucleotide sequence ID" value="XM_040931842.1"/>
</dbReference>
<keyword evidence="2" id="KW-1185">Reference proteome</keyword>
<dbReference type="EMBL" id="ML976616">
    <property type="protein sequence ID" value="KAF1845160.1"/>
    <property type="molecule type" value="Genomic_DNA"/>
</dbReference>
<comment type="caution">
    <text evidence="1">The sequence shown here is derived from an EMBL/GenBank/DDBJ whole genome shotgun (WGS) entry which is preliminary data.</text>
</comment>
<accession>A0A9P4GGJ5</accession>
<reference evidence="1" key="1">
    <citation type="submission" date="2020-01" db="EMBL/GenBank/DDBJ databases">
        <authorList>
            <consortium name="DOE Joint Genome Institute"/>
            <person name="Haridas S."/>
            <person name="Albert R."/>
            <person name="Binder M."/>
            <person name="Bloem J."/>
            <person name="Labutti K."/>
            <person name="Salamov A."/>
            <person name="Andreopoulos B."/>
            <person name="Baker S.E."/>
            <person name="Barry K."/>
            <person name="Bills G."/>
            <person name="Bluhm B.H."/>
            <person name="Cannon C."/>
            <person name="Castanera R."/>
            <person name="Culley D.E."/>
            <person name="Daum C."/>
            <person name="Ezra D."/>
            <person name="Gonzalez J.B."/>
            <person name="Henrissat B."/>
            <person name="Kuo A."/>
            <person name="Liang C."/>
            <person name="Lipzen A."/>
            <person name="Lutzoni F."/>
            <person name="Magnuson J."/>
            <person name="Mondo S."/>
            <person name="Nolan M."/>
            <person name="Ohm R."/>
            <person name="Pangilinan J."/>
            <person name="Park H.-J."/>
            <person name="Ramirez L."/>
            <person name="Alfaro M."/>
            <person name="Sun H."/>
            <person name="Tritt A."/>
            <person name="Yoshinaga Y."/>
            <person name="Zwiers L.-H."/>
            <person name="Turgeon B.G."/>
            <person name="Goodwin S.B."/>
            <person name="Spatafora J.W."/>
            <person name="Crous P.W."/>
            <person name="Grigoriev I.V."/>
        </authorList>
    </citation>
    <scope>NUCLEOTIDE SEQUENCE</scope>
    <source>
        <strain evidence="1">CBS 394.84</strain>
    </source>
</reference>
<evidence type="ECO:0000313" key="2">
    <source>
        <dbReference type="Proteomes" id="UP000800039"/>
    </source>
</evidence>